<keyword evidence="3" id="KW-1185">Reference proteome</keyword>
<dbReference type="RefSeq" id="WP_378114441.1">
    <property type="nucleotide sequence ID" value="NZ_JBHSNC010000057.1"/>
</dbReference>
<dbReference type="EMBL" id="JBHSNC010000057">
    <property type="protein sequence ID" value="MFC5532479.1"/>
    <property type="molecule type" value="Genomic_DNA"/>
</dbReference>
<sequence>MIGSWRLNVGFGAFGALLTLMFSFSSNPLGTTLVRGFYAFITFAIIAFVIRLVLGQLLQPAHKPEEPISSLQDVVDADRGVNLDMVTPNEEDQLTEMMKERWADGKGEEPAFQPLVPKRLVSLDNPNPEEVVQAIRRLTDE</sequence>
<reference evidence="3" key="1">
    <citation type="journal article" date="2019" name="Int. J. Syst. Evol. Microbiol.">
        <title>The Global Catalogue of Microorganisms (GCM) 10K type strain sequencing project: providing services to taxonomists for standard genome sequencing and annotation.</title>
        <authorList>
            <consortium name="The Broad Institute Genomics Platform"/>
            <consortium name="The Broad Institute Genome Sequencing Center for Infectious Disease"/>
            <person name="Wu L."/>
            <person name="Ma J."/>
        </authorList>
    </citation>
    <scope>NUCLEOTIDE SEQUENCE [LARGE SCALE GENOMIC DNA]</scope>
    <source>
        <strain evidence="3">CGMCC 1.18578</strain>
    </source>
</reference>
<accession>A0ABW0RAR2</accession>
<evidence type="ECO:0000256" key="1">
    <source>
        <dbReference type="SAM" id="Phobius"/>
    </source>
</evidence>
<evidence type="ECO:0008006" key="4">
    <source>
        <dbReference type="Google" id="ProtNLM"/>
    </source>
</evidence>
<gene>
    <name evidence="2" type="ORF">ACFPQ4_23935</name>
</gene>
<protein>
    <recommendedName>
        <fullName evidence="4">GDT1 family protein</fullName>
    </recommendedName>
</protein>
<feature type="transmembrane region" description="Helical" evidence="1">
    <location>
        <begin position="7"/>
        <end position="24"/>
    </location>
</feature>
<comment type="caution">
    <text evidence="2">The sequence shown here is derived from an EMBL/GenBank/DDBJ whole genome shotgun (WGS) entry which is preliminary data.</text>
</comment>
<evidence type="ECO:0000313" key="2">
    <source>
        <dbReference type="EMBL" id="MFC5532479.1"/>
    </source>
</evidence>
<proteinExistence type="predicted"/>
<name>A0ABW0RAR2_9BACL</name>
<keyword evidence="1" id="KW-1133">Transmembrane helix</keyword>
<evidence type="ECO:0000313" key="3">
    <source>
        <dbReference type="Proteomes" id="UP001596108"/>
    </source>
</evidence>
<feature type="transmembrane region" description="Helical" evidence="1">
    <location>
        <begin position="36"/>
        <end position="54"/>
    </location>
</feature>
<keyword evidence="1" id="KW-0812">Transmembrane</keyword>
<organism evidence="2 3">
    <name type="scientific">Cohnella yongneupensis</name>
    <dbReference type="NCBI Taxonomy" id="425006"/>
    <lineage>
        <taxon>Bacteria</taxon>
        <taxon>Bacillati</taxon>
        <taxon>Bacillota</taxon>
        <taxon>Bacilli</taxon>
        <taxon>Bacillales</taxon>
        <taxon>Paenibacillaceae</taxon>
        <taxon>Cohnella</taxon>
    </lineage>
</organism>
<dbReference type="Proteomes" id="UP001596108">
    <property type="component" value="Unassembled WGS sequence"/>
</dbReference>
<keyword evidence="1" id="KW-0472">Membrane</keyword>